<evidence type="ECO:0000313" key="5">
    <source>
        <dbReference type="Proteomes" id="UP000032233"/>
    </source>
</evidence>
<dbReference type="OrthoDB" id="9805976at2"/>
<dbReference type="Pfam" id="PF03358">
    <property type="entry name" value="FMN_red"/>
    <property type="match status" value="1"/>
</dbReference>
<dbReference type="RefSeq" id="WP_044346719.1">
    <property type="nucleotide sequence ID" value="NZ_AZAC01000003.1"/>
</dbReference>
<reference evidence="4 5" key="1">
    <citation type="submission" date="2013-11" db="EMBL/GenBank/DDBJ databases">
        <title>Metagenomic analysis of a methanogenic consortium involved in long chain n-alkane degradation.</title>
        <authorList>
            <person name="Davidova I.A."/>
            <person name="Callaghan A.V."/>
            <person name="Wawrik B."/>
            <person name="Pruitt S."/>
            <person name="Marks C."/>
            <person name="Duncan K.E."/>
            <person name="Suflita J.M."/>
        </authorList>
    </citation>
    <scope>NUCLEOTIDE SEQUENCE [LARGE SCALE GENOMIC DNA]</scope>
    <source>
        <strain evidence="4 5">SPR</strain>
    </source>
</reference>
<dbReference type="Proteomes" id="UP000032233">
    <property type="component" value="Unassembled WGS sequence"/>
</dbReference>
<dbReference type="InParanoid" id="A0A0D2GKI2"/>
<name>A0A0D2GKI2_9BACT</name>
<feature type="domain" description="NADPH-dependent FMN reductase-like" evidence="3">
    <location>
        <begin position="1"/>
        <end position="113"/>
    </location>
</feature>
<dbReference type="Gene3D" id="3.40.50.360">
    <property type="match status" value="1"/>
</dbReference>
<keyword evidence="5" id="KW-1185">Reference proteome</keyword>
<dbReference type="PANTHER" id="PTHR43278">
    <property type="entry name" value="NAD(P)H-DEPENDENT FMN-CONTAINING OXIDOREDUCTASE YWQN-RELATED"/>
    <property type="match status" value="1"/>
</dbReference>
<dbReference type="SUPFAM" id="SSF52218">
    <property type="entry name" value="Flavoproteins"/>
    <property type="match status" value="1"/>
</dbReference>
<accession>A0A0D2GKI2</accession>
<dbReference type="PANTHER" id="PTHR43278:SF2">
    <property type="entry name" value="IRON-SULFUR FLAVOPROTEIN"/>
    <property type="match status" value="1"/>
</dbReference>
<dbReference type="InterPro" id="IPR005025">
    <property type="entry name" value="FMN_Rdtase-like_dom"/>
</dbReference>
<organism evidence="4 5">
    <name type="scientific">Dethiosulfatarculus sandiegensis</name>
    <dbReference type="NCBI Taxonomy" id="1429043"/>
    <lineage>
        <taxon>Bacteria</taxon>
        <taxon>Pseudomonadati</taxon>
        <taxon>Thermodesulfobacteriota</taxon>
        <taxon>Desulfarculia</taxon>
        <taxon>Desulfarculales</taxon>
        <taxon>Desulfarculaceae</taxon>
        <taxon>Dethiosulfatarculus</taxon>
    </lineage>
</organism>
<comment type="caution">
    <text evidence="4">The sequence shown here is derived from an EMBL/GenBank/DDBJ whole genome shotgun (WGS) entry which is preliminary data.</text>
</comment>
<protein>
    <submittedName>
        <fullName evidence="4">NADPH-dependent FMN reductase</fullName>
    </submittedName>
</protein>
<proteinExistence type="predicted"/>
<dbReference type="STRING" id="1429043.X474_03525"/>
<evidence type="ECO:0000313" key="4">
    <source>
        <dbReference type="EMBL" id="KIX15272.1"/>
    </source>
</evidence>
<dbReference type="InterPro" id="IPR051796">
    <property type="entry name" value="ISF_SsuE-like"/>
</dbReference>
<dbReference type="EMBL" id="AZAC01000003">
    <property type="protein sequence ID" value="KIX15272.1"/>
    <property type="molecule type" value="Genomic_DNA"/>
</dbReference>
<evidence type="ECO:0000256" key="2">
    <source>
        <dbReference type="ARBA" id="ARBA00022643"/>
    </source>
</evidence>
<dbReference type="GO" id="GO:0016491">
    <property type="term" value="F:oxidoreductase activity"/>
    <property type="evidence" value="ECO:0007669"/>
    <property type="project" value="InterPro"/>
</dbReference>
<sequence length="195" mass="21207">MNVLGISTSPRKKGNTHFLLTQALSAAEEAGANTDLISCRKLKISGCLECGGCDKTGLCVVKDEMQEVYPKLEWADAIILAAPIFFYSIPAQGKALIDRSQAPWSRRRLNKKGAELKQFDSGKGYFLGAGASRGKNLFLGAELVAQYFFDALDMSYEGALNFRGLEKNTDAVTSDDLINQARELGLKAARGQNFS</sequence>
<keyword evidence="2" id="KW-0288">FMN</keyword>
<dbReference type="AlphaFoldDB" id="A0A0D2GKI2"/>
<gene>
    <name evidence="4" type="ORF">X474_03525</name>
</gene>
<dbReference type="InterPro" id="IPR029039">
    <property type="entry name" value="Flavoprotein-like_sf"/>
</dbReference>
<evidence type="ECO:0000259" key="3">
    <source>
        <dbReference type="Pfam" id="PF03358"/>
    </source>
</evidence>
<keyword evidence="1" id="KW-0285">Flavoprotein</keyword>
<evidence type="ECO:0000256" key="1">
    <source>
        <dbReference type="ARBA" id="ARBA00022630"/>
    </source>
</evidence>